<feature type="transmembrane region" description="Helical" evidence="1">
    <location>
        <begin position="90"/>
        <end position="108"/>
    </location>
</feature>
<reference evidence="2 3" key="1">
    <citation type="submission" date="2018-10" db="EMBL/GenBank/DDBJ databases">
        <title>Dokdonia luteus sp. nov., isolated from sea water.</title>
        <authorList>
            <person name="Zhou L.Y."/>
            <person name="Du Z.J."/>
        </authorList>
    </citation>
    <scope>NUCLEOTIDE SEQUENCE [LARGE SCALE GENOMIC DNA]</scope>
    <source>
        <strain evidence="2 3">SH27</strain>
    </source>
</reference>
<proteinExistence type="predicted"/>
<organism evidence="2 3">
    <name type="scientific">Dokdonia sinensis</name>
    <dbReference type="NCBI Taxonomy" id="2479847"/>
    <lineage>
        <taxon>Bacteria</taxon>
        <taxon>Pseudomonadati</taxon>
        <taxon>Bacteroidota</taxon>
        <taxon>Flavobacteriia</taxon>
        <taxon>Flavobacteriales</taxon>
        <taxon>Flavobacteriaceae</taxon>
        <taxon>Dokdonia</taxon>
    </lineage>
</organism>
<sequence>MAFMRIFGICKSCKNYLYLETSFKTKERLSSSVNTPIFIKCQRCGVSNHFEVQKLRAKYSRTPFKIARTALLSLTPLILASFFFLPYDLALVGLSIFLTAIGFLFIILKKLELNRISKFNG</sequence>
<keyword evidence="3" id="KW-1185">Reference proteome</keyword>
<dbReference type="Proteomes" id="UP000281985">
    <property type="component" value="Unassembled WGS sequence"/>
</dbReference>
<evidence type="ECO:0000313" key="3">
    <source>
        <dbReference type="Proteomes" id="UP000281985"/>
    </source>
</evidence>
<protein>
    <submittedName>
        <fullName evidence="2">Uncharacterized protein</fullName>
    </submittedName>
</protein>
<keyword evidence="1" id="KW-1133">Transmembrane helix</keyword>
<name>A0A3M0H1H0_9FLAO</name>
<comment type="caution">
    <text evidence="2">The sequence shown here is derived from an EMBL/GenBank/DDBJ whole genome shotgun (WGS) entry which is preliminary data.</text>
</comment>
<dbReference type="AlphaFoldDB" id="A0A3M0H1H0"/>
<dbReference type="EMBL" id="REFV01000002">
    <property type="protein sequence ID" value="RMB63456.1"/>
    <property type="molecule type" value="Genomic_DNA"/>
</dbReference>
<evidence type="ECO:0000313" key="2">
    <source>
        <dbReference type="EMBL" id="RMB63456.1"/>
    </source>
</evidence>
<keyword evidence="1" id="KW-0812">Transmembrane</keyword>
<accession>A0A3M0H1H0</accession>
<evidence type="ECO:0000256" key="1">
    <source>
        <dbReference type="SAM" id="Phobius"/>
    </source>
</evidence>
<feature type="transmembrane region" description="Helical" evidence="1">
    <location>
        <begin position="66"/>
        <end position="84"/>
    </location>
</feature>
<keyword evidence="1" id="KW-0472">Membrane</keyword>
<gene>
    <name evidence="2" type="ORF">EAX61_03445</name>
</gene>